<sequence>MTAMRFSFIKCQGSGNDFPLIDARAIVLSDAQWAMAARALADRAGPVGGDGLLLLVPGRNGAAFGQRMLNPDGSEAETCLNGLRCVARLGFEATGLRAATASLPTSMAEVALADPIAPSVVSVSTFTRAVSTAIGDVGLALPAGEIIDAIVPGLPSARRFTAVAMPNPHLVTFVDAIDEGELVALGDWCEAAPALVPRRCNVSFVTADARGLYVRTYERGVGLTDSCGSAMGASIHAAALTGRIATGSHVLVRNRGGFVRGAARDGGIVITGNATFERDAMIDVDLERGVCTGPIEQVRERRRERDAWTIARG</sequence>
<comment type="similarity">
    <text evidence="1 3">Belongs to the diaminopimelate epimerase family.</text>
</comment>
<dbReference type="GO" id="GO:0005829">
    <property type="term" value="C:cytosol"/>
    <property type="evidence" value="ECO:0007669"/>
    <property type="project" value="TreeGrafter"/>
</dbReference>
<dbReference type="OrthoDB" id="9805408at2"/>
<dbReference type="AlphaFoldDB" id="A0A4U1L9N9"/>
<evidence type="ECO:0000256" key="2">
    <source>
        <dbReference type="ARBA" id="ARBA00023235"/>
    </source>
</evidence>
<dbReference type="Gene3D" id="3.10.310.10">
    <property type="entry name" value="Diaminopimelate Epimerase, Chain A, domain 1"/>
    <property type="match status" value="2"/>
</dbReference>
<keyword evidence="3" id="KW-0028">Amino-acid biosynthesis</keyword>
<dbReference type="EMBL" id="SWKR01000001">
    <property type="protein sequence ID" value="TKD53046.1"/>
    <property type="molecule type" value="Genomic_DNA"/>
</dbReference>
<dbReference type="InterPro" id="IPR001653">
    <property type="entry name" value="DAP_epimerase_DapF"/>
</dbReference>
<dbReference type="PANTHER" id="PTHR31689:SF0">
    <property type="entry name" value="DIAMINOPIMELATE EPIMERASE"/>
    <property type="match status" value="1"/>
</dbReference>
<feature type="binding site" evidence="3">
    <location>
        <position position="16"/>
    </location>
    <ligand>
        <name>substrate</name>
    </ligand>
</feature>
<comment type="caution">
    <text evidence="5">The sequence shown here is derived from an EMBL/GenBank/DDBJ whole genome shotgun (WGS) entry which is preliminary data.</text>
</comment>
<feature type="active site" description="Proton donor" evidence="3">
    <location>
        <position position="79"/>
    </location>
</feature>
<gene>
    <name evidence="3 5" type="primary">dapF</name>
    <name evidence="5" type="ORF">FBR43_01505</name>
</gene>
<evidence type="ECO:0000313" key="6">
    <source>
        <dbReference type="Proteomes" id="UP000309138"/>
    </source>
</evidence>
<evidence type="ECO:0000256" key="1">
    <source>
        <dbReference type="ARBA" id="ARBA00010219"/>
    </source>
</evidence>
<evidence type="ECO:0000256" key="3">
    <source>
        <dbReference type="HAMAP-Rule" id="MF_00197"/>
    </source>
</evidence>
<evidence type="ECO:0000256" key="4">
    <source>
        <dbReference type="NCBIfam" id="TIGR00652"/>
    </source>
</evidence>
<dbReference type="EC" id="5.1.1.7" evidence="3 4"/>
<comment type="caution">
    <text evidence="3">Lacks conserved residue(s) required for the propagation of feature annotation.</text>
</comment>
<feature type="binding site" evidence="3">
    <location>
        <position position="201"/>
    </location>
    <ligand>
        <name>substrate</name>
    </ligand>
</feature>
<keyword evidence="3" id="KW-0963">Cytoplasm</keyword>
<feature type="binding site" evidence="3">
    <location>
        <begin position="228"/>
        <end position="229"/>
    </location>
    <ligand>
        <name>substrate</name>
    </ligand>
</feature>
<reference evidence="5 6" key="1">
    <citation type="submission" date="2019-04" db="EMBL/GenBank/DDBJ databases">
        <authorList>
            <person name="Yang Y."/>
            <person name="Wei D."/>
        </authorList>
    </citation>
    <scope>NUCLEOTIDE SEQUENCE [LARGE SCALE GENOMIC DNA]</scope>
    <source>
        <strain evidence="5 6">L-1-4w-11</strain>
    </source>
</reference>
<feature type="site" description="Could be important to modulate the pK values of the two catalytic cysteine residues" evidence="3">
    <location>
        <position position="218"/>
    </location>
</feature>
<feature type="active site" description="Proton acceptor" evidence="3">
    <location>
        <position position="227"/>
    </location>
</feature>
<dbReference type="NCBIfam" id="TIGR00652">
    <property type="entry name" value="DapF"/>
    <property type="match status" value="1"/>
</dbReference>
<dbReference type="GO" id="GO:0009089">
    <property type="term" value="P:lysine biosynthetic process via diaminopimelate"/>
    <property type="evidence" value="ECO:0007669"/>
    <property type="project" value="UniProtKB-UniRule"/>
</dbReference>
<dbReference type="PANTHER" id="PTHR31689">
    <property type="entry name" value="DIAMINOPIMELATE EPIMERASE, CHLOROPLASTIC"/>
    <property type="match status" value="1"/>
</dbReference>
<dbReference type="Pfam" id="PF01678">
    <property type="entry name" value="DAP_epimerase"/>
    <property type="match status" value="1"/>
</dbReference>
<name>A0A4U1L9N9_9SPHN</name>
<keyword evidence="3" id="KW-0457">Lysine biosynthesis</keyword>
<proteinExistence type="inferred from homology"/>
<accession>A0A4U1L9N9</accession>
<dbReference type="GO" id="GO:0008837">
    <property type="term" value="F:diaminopimelate epimerase activity"/>
    <property type="evidence" value="ECO:0007669"/>
    <property type="project" value="UniProtKB-UniRule"/>
</dbReference>
<comment type="subunit">
    <text evidence="3">Homodimer.</text>
</comment>
<comment type="pathway">
    <text evidence="3">Amino-acid biosynthesis; L-lysine biosynthesis via DAP pathway; DL-2,6-diaminopimelate from LL-2,6-diaminopimelate: step 1/1.</text>
</comment>
<comment type="subcellular location">
    <subcellularLocation>
        <location evidence="3">Cytoplasm</location>
    </subcellularLocation>
</comment>
<organism evidence="5 6">
    <name type="scientific">Sphingomonas baiyangensis</name>
    <dbReference type="NCBI Taxonomy" id="2572576"/>
    <lineage>
        <taxon>Bacteria</taxon>
        <taxon>Pseudomonadati</taxon>
        <taxon>Pseudomonadota</taxon>
        <taxon>Alphaproteobacteria</taxon>
        <taxon>Sphingomonadales</taxon>
        <taxon>Sphingomonadaceae</taxon>
        <taxon>Sphingomonas</taxon>
    </lineage>
</organism>
<dbReference type="UniPathway" id="UPA00034">
    <property type="reaction ID" value="UER00025"/>
</dbReference>
<feature type="binding site" evidence="3">
    <location>
        <begin position="218"/>
        <end position="219"/>
    </location>
    <ligand>
        <name>substrate</name>
    </ligand>
</feature>
<keyword evidence="6" id="KW-1185">Reference proteome</keyword>
<protein>
    <recommendedName>
        <fullName evidence="3 4">Diaminopimelate epimerase</fullName>
        <shortName evidence="3">DAP epimerase</shortName>
        <ecNumber evidence="3 4">5.1.1.7</ecNumber>
    </recommendedName>
    <alternativeName>
        <fullName evidence="3">PLP-independent amino acid racemase</fullName>
    </alternativeName>
</protein>
<evidence type="ECO:0000313" key="5">
    <source>
        <dbReference type="EMBL" id="TKD53046.1"/>
    </source>
</evidence>
<dbReference type="SUPFAM" id="SSF54506">
    <property type="entry name" value="Diaminopimelate epimerase-like"/>
    <property type="match status" value="2"/>
</dbReference>
<comment type="catalytic activity">
    <reaction evidence="3">
        <text>(2S,6S)-2,6-diaminopimelate = meso-2,6-diaminopimelate</text>
        <dbReference type="Rhea" id="RHEA:15393"/>
        <dbReference type="ChEBI" id="CHEBI:57609"/>
        <dbReference type="ChEBI" id="CHEBI:57791"/>
        <dbReference type="EC" id="5.1.1.7"/>
    </reaction>
</comment>
<feature type="binding site" evidence="3">
    <location>
        <position position="70"/>
    </location>
    <ligand>
        <name>substrate</name>
    </ligand>
</feature>
<feature type="binding site" evidence="3">
    <location>
        <position position="167"/>
    </location>
    <ligand>
        <name>substrate</name>
    </ligand>
</feature>
<dbReference type="Proteomes" id="UP000309138">
    <property type="component" value="Unassembled WGS sequence"/>
</dbReference>
<dbReference type="HAMAP" id="MF_00197">
    <property type="entry name" value="DAP_epimerase"/>
    <property type="match status" value="1"/>
</dbReference>
<comment type="function">
    <text evidence="3">Catalyzes the stereoinversion of LL-2,6-diaminopimelate (L,L-DAP) to meso-diaminopimelate (meso-DAP), a precursor of L-lysine and an essential component of the bacterial peptidoglycan.</text>
</comment>
<feature type="site" description="Could be important to modulate the pK values of the two catalytic cysteine residues" evidence="3">
    <location>
        <position position="169"/>
    </location>
</feature>
<keyword evidence="2 3" id="KW-0413">Isomerase</keyword>